<keyword evidence="3 7" id="KW-0560">Oxidoreductase</keyword>
<dbReference type="Proteomes" id="UP001229955">
    <property type="component" value="Chromosome"/>
</dbReference>
<sequence>MRALVKSAPTQGFTLKEVPVPTIRDDEVLIRVRRAGVCGTDVHIHEWDAWAQGRCKPPFIVGHEFAGEVEKVGALVTDVKVGDRVTAEGHIVCGMCHLCRTGNAHVCPNTKIIGVDRDGAFADYIAMPATNVWQLDANIPFEIGGIHDPMGNAFHTALHGTELSGKTVLVTGCGPIGIFAVGIAKAAGASHIVASDVNPKRLALATTMGAHSAVHPQDAEAAVQKATHGLGVDVVLEMSGVPAAVHQGFKLVRVGGRVQMLGIPAKPMDVDFATEIIFKGITVYGVVGRRMYDTWIQMTQFLRAGQFDPTPVITHRFPLEAHAEAIAAIKSGEAGKVVFEIS</sequence>
<evidence type="ECO:0000256" key="4">
    <source>
        <dbReference type="RuleBase" id="RU361277"/>
    </source>
</evidence>
<name>A0AA49Q7J0_9BACT</name>
<protein>
    <submittedName>
        <fullName evidence="7">L-threonine 3-dehydrogenase</fullName>
        <ecNumber evidence="7">1.1.1.103</ecNumber>
    </submittedName>
</protein>
<accession>A0AA49Q7J0</accession>
<proteinExistence type="inferred from homology"/>
<dbReference type="SUPFAM" id="SSF50129">
    <property type="entry name" value="GroES-like"/>
    <property type="match status" value="1"/>
</dbReference>
<dbReference type="Pfam" id="PF08240">
    <property type="entry name" value="ADH_N"/>
    <property type="match status" value="1"/>
</dbReference>
<evidence type="ECO:0000256" key="2">
    <source>
        <dbReference type="ARBA" id="ARBA00022833"/>
    </source>
</evidence>
<dbReference type="InterPro" id="IPR013154">
    <property type="entry name" value="ADH-like_N"/>
</dbReference>
<organism evidence="7 8">
    <name type="scientific">Pseudogemmatithrix spongiicola</name>
    <dbReference type="NCBI Taxonomy" id="3062599"/>
    <lineage>
        <taxon>Bacteria</taxon>
        <taxon>Pseudomonadati</taxon>
        <taxon>Gemmatimonadota</taxon>
        <taxon>Gemmatimonadia</taxon>
        <taxon>Gemmatimonadales</taxon>
        <taxon>Gemmatimonadaceae</taxon>
        <taxon>Pseudogemmatithrix</taxon>
    </lineage>
</organism>
<dbReference type="GO" id="GO:0008270">
    <property type="term" value="F:zinc ion binding"/>
    <property type="evidence" value="ECO:0007669"/>
    <property type="project" value="InterPro"/>
</dbReference>
<evidence type="ECO:0000259" key="5">
    <source>
        <dbReference type="SMART" id="SM00829"/>
    </source>
</evidence>
<evidence type="ECO:0000313" key="7">
    <source>
        <dbReference type="EMBL" id="WKW14130.1"/>
    </source>
</evidence>
<dbReference type="Pfam" id="PF00107">
    <property type="entry name" value="ADH_zinc_N"/>
    <property type="match status" value="1"/>
</dbReference>
<evidence type="ECO:0000313" key="6">
    <source>
        <dbReference type="EMBL" id="WKW11220.1"/>
    </source>
</evidence>
<dbReference type="InterPro" id="IPR002328">
    <property type="entry name" value="ADH_Zn_CS"/>
</dbReference>
<dbReference type="NCBIfam" id="NF003808">
    <property type="entry name" value="PRK05396.1"/>
    <property type="match status" value="1"/>
</dbReference>
<dbReference type="InterPro" id="IPR011032">
    <property type="entry name" value="GroES-like_sf"/>
</dbReference>
<dbReference type="InterPro" id="IPR013149">
    <property type="entry name" value="ADH-like_C"/>
</dbReference>
<dbReference type="Gene3D" id="3.90.180.10">
    <property type="entry name" value="Medium-chain alcohol dehydrogenases, catalytic domain"/>
    <property type="match status" value="1"/>
</dbReference>
<dbReference type="EC" id="1.1.1.103" evidence="7"/>
<dbReference type="PANTHER" id="PTHR43401:SF2">
    <property type="entry name" value="L-THREONINE 3-DEHYDROGENASE"/>
    <property type="match status" value="1"/>
</dbReference>
<feature type="domain" description="Enoyl reductase (ER)" evidence="5">
    <location>
        <begin position="8"/>
        <end position="339"/>
    </location>
</feature>
<reference evidence="7" key="1">
    <citation type="submission" date="2023-07" db="EMBL/GenBank/DDBJ databases">
        <authorList>
            <person name="Haufschild T."/>
            <person name="Kallscheuer N."/>
            <person name="Hammer J."/>
            <person name="Kohn T."/>
            <person name="Kabuu M."/>
            <person name="Jogler M."/>
            <person name="Wohfarth N."/>
            <person name="Heuer A."/>
            <person name="Rohde M."/>
            <person name="van Teeseling M.C.F."/>
            <person name="Jogler C."/>
        </authorList>
    </citation>
    <scope>NUCLEOTIDE SEQUENCE</scope>
    <source>
        <strain evidence="6">Strain 138</strain>
        <strain evidence="7">Strain 318</strain>
    </source>
</reference>
<dbReference type="InterPro" id="IPR050129">
    <property type="entry name" value="Zn_alcohol_dh"/>
</dbReference>
<dbReference type="SMART" id="SM00829">
    <property type="entry name" value="PKS_ER"/>
    <property type="match status" value="1"/>
</dbReference>
<dbReference type="AlphaFoldDB" id="A0AA49Q7J0"/>
<accession>A0AA49Q4G6</accession>
<dbReference type="EMBL" id="CP130612">
    <property type="protein sequence ID" value="WKW11220.1"/>
    <property type="molecule type" value="Genomic_DNA"/>
</dbReference>
<evidence type="ECO:0000256" key="3">
    <source>
        <dbReference type="ARBA" id="ARBA00023002"/>
    </source>
</evidence>
<comment type="cofactor">
    <cofactor evidence="4">
        <name>Zn(2+)</name>
        <dbReference type="ChEBI" id="CHEBI:29105"/>
    </cofactor>
</comment>
<dbReference type="Gene3D" id="3.40.50.720">
    <property type="entry name" value="NAD(P)-binding Rossmann-like Domain"/>
    <property type="match status" value="1"/>
</dbReference>
<gene>
    <name evidence="7" type="primary">tdh</name>
    <name evidence="6" type="ORF">Strain138_000455</name>
    <name evidence="7" type="ORF">Strain318_000455</name>
</gene>
<keyword evidence="8" id="KW-1185">Reference proteome</keyword>
<dbReference type="PANTHER" id="PTHR43401">
    <property type="entry name" value="L-THREONINE 3-DEHYDROGENASE"/>
    <property type="match status" value="1"/>
</dbReference>
<evidence type="ECO:0000256" key="1">
    <source>
        <dbReference type="ARBA" id="ARBA00022723"/>
    </source>
</evidence>
<dbReference type="SUPFAM" id="SSF51735">
    <property type="entry name" value="NAD(P)-binding Rossmann-fold domains"/>
    <property type="match status" value="1"/>
</dbReference>
<comment type="similarity">
    <text evidence="4">Belongs to the zinc-containing alcohol dehydrogenase family.</text>
</comment>
<dbReference type="PROSITE" id="PS00059">
    <property type="entry name" value="ADH_ZINC"/>
    <property type="match status" value="1"/>
</dbReference>
<dbReference type="EMBL" id="CP130613">
    <property type="protein sequence ID" value="WKW14130.1"/>
    <property type="molecule type" value="Genomic_DNA"/>
</dbReference>
<dbReference type="InterPro" id="IPR036291">
    <property type="entry name" value="NAD(P)-bd_dom_sf"/>
</dbReference>
<dbReference type="InterPro" id="IPR020843">
    <property type="entry name" value="ER"/>
</dbReference>
<dbReference type="GO" id="GO:0008743">
    <property type="term" value="F:L-threonine 3-dehydrogenase activity"/>
    <property type="evidence" value="ECO:0007669"/>
    <property type="project" value="UniProtKB-EC"/>
</dbReference>
<keyword evidence="2 4" id="KW-0862">Zinc</keyword>
<keyword evidence="1 4" id="KW-0479">Metal-binding</keyword>
<evidence type="ECO:0000313" key="8">
    <source>
        <dbReference type="Proteomes" id="UP001229955"/>
    </source>
</evidence>
<dbReference type="KEGG" id="pspc:Strain318_000455"/>
<dbReference type="RefSeq" id="WP_367886920.1">
    <property type="nucleotide sequence ID" value="NZ_CP130612.1"/>
</dbReference>